<keyword evidence="2" id="KW-1185">Reference proteome</keyword>
<name>A0ACC2NRI1_9HYME</name>
<evidence type="ECO:0000313" key="2">
    <source>
        <dbReference type="Proteomes" id="UP001239111"/>
    </source>
</evidence>
<sequence length="165" mass="18646">MSSTSDAVLEETSRDYAAYASLDMHNELKDIYEAVEEMQLRLEEFTSIVGMMQAKGDKSIMENVPQFKALRPHINTLCRRVDALENFIAKANADLYTLEANMDVVESAYGSDNKLVMLNPFSFFKKPSEPTINPSPQTHKPANTFKVEDYFSSNTQAERDSKSSK</sequence>
<protein>
    <submittedName>
        <fullName evidence="1">Uncharacterized protein</fullName>
    </submittedName>
</protein>
<organism evidence="1 2">
    <name type="scientific">Eretmocerus hayati</name>
    <dbReference type="NCBI Taxonomy" id="131215"/>
    <lineage>
        <taxon>Eukaryota</taxon>
        <taxon>Metazoa</taxon>
        <taxon>Ecdysozoa</taxon>
        <taxon>Arthropoda</taxon>
        <taxon>Hexapoda</taxon>
        <taxon>Insecta</taxon>
        <taxon>Pterygota</taxon>
        <taxon>Neoptera</taxon>
        <taxon>Endopterygota</taxon>
        <taxon>Hymenoptera</taxon>
        <taxon>Apocrita</taxon>
        <taxon>Proctotrupomorpha</taxon>
        <taxon>Chalcidoidea</taxon>
        <taxon>Aphelinidae</taxon>
        <taxon>Aphelininae</taxon>
        <taxon>Eretmocerus</taxon>
    </lineage>
</organism>
<dbReference type="Proteomes" id="UP001239111">
    <property type="component" value="Chromosome 3"/>
</dbReference>
<reference evidence="1" key="1">
    <citation type="submission" date="2023-04" db="EMBL/GenBank/DDBJ databases">
        <title>A chromosome-level genome assembly of the parasitoid wasp Eretmocerus hayati.</title>
        <authorList>
            <person name="Zhong Y."/>
            <person name="Liu S."/>
            <person name="Liu Y."/>
        </authorList>
    </citation>
    <scope>NUCLEOTIDE SEQUENCE</scope>
    <source>
        <strain evidence="1">ZJU_SS_LIU_2023</strain>
    </source>
</reference>
<comment type="caution">
    <text evidence="1">The sequence shown here is derived from an EMBL/GenBank/DDBJ whole genome shotgun (WGS) entry which is preliminary data.</text>
</comment>
<proteinExistence type="predicted"/>
<accession>A0ACC2NRI1</accession>
<gene>
    <name evidence="1" type="ORF">QAD02_004180</name>
</gene>
<dbReference type="EMBL" id="CM056743">
    <property type="protein sequence ID" value="KAJ8672919.1"/>
    <property type="molecule type" value="Genomic_DNA"/>
</dbReference>
<evidence type="ECO:0000313" key="1">
    <source>
        <dbReference type="EMBL" id="KAJ8672919.1"/>
    </source>
</evidence>